<evidence type="ECO:0000256" key="1">
    <source>
        <dbReference type="SAM" id="Phobius"/>
    </source>
</evidence>
<protein>
    <submittedName>
        <fullName evidence="2">Uncharacterized protein</fullName>
    </submittedName>
</protein>
<keyword evidence="1" id="KW-0472">Membrane</keyword>
<name>A0AAW1QZJ7_9CHLO</name>
<dbReference type="Proteomes" id="UP001438707">
    <property type="component" value="Unassembled WGS sequence"/>
</dbReference>
<reference evidence="2 3" key="1">
    <citation type="journal article" date="2024" name="Nat. Commun.">
        <title>Phylogenomics reveals the evolutionary origins of lichenization in chlorophyte algae.</title>
        <authorList>
            <person name="Puginier C."/>
            <person name="Libourel C."/>
            <person name="Otte J."/>
            <person name="Skaloud P."/>
            <person name="Haon M."/>
            <person name="Grisel S."/>
            <person name="Petersen M."/>
            <person name="Berrin J.G."/>
            <person name="Delaux P.M."/>
            <person name="Dal Grande F."/>
            <person name="Keller J."/>
        </authorList>
    </citation>
    <scope>NUCLEOTIDE SEQUENCE [LARGE SCALE GENOMIC DNA]</scope>
    <source>
        <strain evidence="2 3">SAG 2145</strain>
    </source>
</reference>
<evidence type="ECO:0000313" key="2">
    <source>
        <dbReference type="EMBL" id="KAK9826953.1"/>
    </source>
</evidence>
<proteinExistence type="predicted"/>
<feature type="transmembrane region" description="Helical" evidence="1">
    <location>
        <begin position="69"/>
        <end position="87"/>
    </location>
</feature>
<keyword evidence="3" id="KW-1185">Reference proteome</keyword>
<sequence>MAQLLLAGIQMFCGVPAAPVLGSLLAAAIPVSPINWIVFAAWFLGLKYSKAAWVQRFKGPTKTLLKNTLLFYALTILPLYALIITFACRAVG</sequence>
<dbReference type="EMBL" id="JALJOS010000019">
    <property type="protein sequence ID" value="KAK9826953.1"/>
    <property type="molecule type" value="Genomic_DNA"/>
</dbReference>
<keyword evidence="1" id="KW-0812">Transmembrane</keyword>
<organism evidence="2 3">
    <name type="scientific">Apatococcus lobatus</name>
    <dbReference type="NCBI Taxonomy" id="904363"/>
    <lineage>
        <taxon>Eukaryota</taxon>
        <taxon>Viridiplantae</taxon>
        <taxon>Chlorophyta</taxon>
        <taxon>core chlorophytes</taxon>
        <taxon>Trebouxiophyceae</taxon>
        <taxon>Chlorellales</taxon>
        <taxon>Chlorellaceae</taxon>
        <taxon>Apatococcus</taxon>
    </lineage>
</organism>
<accession>A0AAW1QZJ7</accession>
<keyword evidence="1" id="KW-1133">Transmembrane helix</keyword>
<dbReference type="AlphaFoldDB" id="A0AAW1QZJ7"/>
<evidence type="ECO:0000313" key="3">
    <source>
        <dbReference type="Proteomes" id="UP001438707"/>
    </source>
</evidence>
<feature type="transmembrane region" description="Helical" evidence="1">
    <location>
        <begin position="27"/>
        <end position="48"/>
    </location>
</feature>
<comment type="caution">
    <text evidence="2">The sequence shown here is derived from an EMBL/GenBank/DDBJ whole genome shotgun (WGS) entry which is preliminary data.</text>
</comment>
<gene>
    <name evidence="2" type="ORF">WJX74_001533</name>
</gene>